<keyword evidence="5" id="KW-1133">Transmembrane helix</keyword>
<keyword evidence="7" id="KW-0472">Membrane</keyword>
<gene>
    <name evidence="8" type="ORF">SAMN06296020_102292</name>
</gene>
<name>A0AA45WTY1_9CLOT</name>
<evidence type="ECO:0000256" key="4">
    <source>
        <dbReference type="ARBA" id="ARBA00022927"/>
    </source>
</evidence>
<keyword evidence="9" id="KW-1185">Reference proteome</keyword>
<dbReference type="GO" id="GO:0015031">
    <property type="term" value="P:protein transport"/>
    <property type="evidence" value="ECO:0007669"/>
    <property type="project" value="UniProtKB-KW"/>
</dbReference>
<accession>A0AA45WTY1</accession>
<evidence type="ECO:0000256" key="1">
    <source>
        <dbReference type="ARBA" id="ARBA00004167"/>
    </source>
</evidence>
<evidence type="ECO:0000256" key="7">
    <source>
        <dbReference type="ARBA" id="ARBA00023136"/>
    </source>
</evidence>
<proteinExistence type="predicted"/>
<evidence type="ECO:0000256" key="6">
    <source>
        <dbReference type="ARBA" id="ARBA00023010"/>
    </source>
</evidence>
<dbReference type="Pfam" id="PF02416">
    <property type="entry name" value="TatA_B_E"/>
    <property type="match status" value="1"/>
</dbReference>
<dbReference type="Proteomes" id="UP001158066">
    <property type="component" value="Unassembled WGS sequence"/>
</dbReference>
<dbReference type="AlphaFoldDB" id="A0AA45WTY1"/>
<dbReference type="Gene3D" id="1.20.5.3310">
    <property type="match status" value="1"/>
</dbReference>
<keyword evidence="2" id="KW-0813">Transport</keyword>
<keyword evidence="6" id="KW-0811">Translocation</keyword>
<dbReference type="EMBL" id="FXUF01000002">
    <property type="protein sequence ID" value="SMP45353.1"/>
    <property type="molecule type" value="Genomic_DNA"/>
</dbReference>
<dbReference type="PANTHER" id="PTHR42982:SF1">
    <property type="entry name" value="SEC-INDEPENDENT PROTEIN TRANSLOCASE PROTEIN TATA"/>
    <property type="match status" value="1"/>
</dbReference>
<reference evidence="8" key="1">
    <citation type="submission" date="2017-05" db="EMBL/GenBank/DDBJ databases">
        <authorList>
            <person name="Varghese N."/>
            <person name="Submissions S."/>
        </authorList>
    </citation>
    <scope>NUCLEOTIDE SEQUENCE</scope>
    <source>
        <strain evidence="8">Su22</strain>
    </source>
</reference>
<keyword evidence="3" id="KW-0812">Transmembrane</keyword>
<evidence type="ECO:0000256" key="5">
    <source>
        <dbReference type="ARBA" id="ARBA00022989"/>
    </source>
</evidence>
<organism evidence="8 9">
    <name type="scientific">Anoxynatronum buryatiense</name>
    <dbReference type="NCBI Taxonomy" id="489973"/>
    <lineage>
        <taxon>Bacteria</taxon>
        <taxon>Bacillati</taxon>
        <taxon>Bacillota</taxon>
        <taxon>Clostridia</taxon>
        <taxon>Eubacteriales</taxon>
        <taxon>Clostridiaceae</taxon>
        <taxon>Anoxynatronum</taxon>
    </lineage>
</organism>
<dbReference type="PANTHER" id="PTHR42982">
    <property type="entry name" value="SEC-INDEPENDENT PROTEIN TRANSLOCASE PROTEIN TATA"/>
    <property type="match status" value="1"/>
</dbReference>
<dbReference type="InterPro" id="IPR003369">
    <property type="entry name" value="TatA/B/E"/>
</dbReference>
<dbReference type="GO" id="GO:0016020">
    <property type="term" value="C:membrane"/>
    <property type="evidence" value="ECO:0007669"/>
    <property type="project" value="UniProtKB-ARBA"/>
</dbReference>
<evidence type="ECO:0000313" key="8">
    <source>
        <dbReference type="EMBL" id="SMP45353.1"/>
    </source>
</evidence>
<sequence length="60" mass="6842">MRFGWLEVLLIAGVVLLVFGPKRFGMIGKSAKESLKEFKDEATKDEAEELKKTKESLKDR</sequence>
<comment type="caution">
    <text evidence="8">The sequence shown here is derived from an EMBL/GenBank/DDBJ whole genome shotgun (WGS) entry which is preliminary data.</text>
</comment>
<keyword evidence="4" id="KW-0653">Protein transport</keyword>
<evidence type="ECO:0000256" key="3">
    <source>
        <dbReference type="ARBA" id="ARBA00022692"/>
    </source>
</evidence>
<comment type="subcellular location">
    <subcellularLocation>
        <location evidence="1">Membrane</location>
        <topology evidence="1">Single-pass membrane protein</topology>
    </subcellularLocation>
</comment>
<evidence type="ECO:0000313" key="9">
    <source>
        <dbReference type="Proteomes" id="UP001158066"/>
    </source>
</evidence>
<evidence type="ECO:0000256" key="2">
    <source>
        <dbReference type="ARBA" id="ARBA00022448"/>
    </source>
</evidence>
<protein>
    <submittedName>
        <fullName evidence="8">Sec-independent protein translocase protein TatA</fullName>
    </submittedName>
</protein>
<dbReference type="RefSeq" id="WP_283408195.1">
    <property type="nucleotide sequence ID" value="NZ_FXUF01000002.1"/>
</dbReference>